<dbReference type="EMBL" id="NWUJ01000003">
    <property type="protein sequence ID" value="PFH36528.1"/>
    <property type="molecule type" value="Genomic_DNA"/>
</dbReference>
<dbReference type="GO" id="GO:0003924">
    <property type="term" value="F:GTPase activity"/>
    <property type="evidence" value="ECO:0007669"/>
    <property type="project" value="InterPro"/>
</dbReference>
<keyword evidence="5" id="KW-0449">Lipoprotein</keyword>
<gene>
    <name evidence="10" type="ORF">BESB_047200</name>
</gene>
<dbReference type="KEGG" id="bbes:BESB_047200"/>
<dbReference type="SUPFAM" id="SSF52540">
    <property type="entry name" value="P-loop containing nucleoside triphosphate hydrolases"/>
    <property type="match status" value="1"/>
</dbReference>
<evidence type="ECO:0000256" key="9">
    <source>
        <dbReference type="RuleBase" id="RU003925"/>
    </source>
</evidence>
<evidence type="ECO:0000256" key="8">
    <source>
        <dbReference type="PIRSR" id="PIRSR606689-2"/>
    </source>
</evidence>
<feature type="binding site" evidence="8">
    <location>
        <position position="47"/>
    </location>
    <ligand>
        <name>Mg(2+)</name>
        <dbReference type="ChEBI" id="CHEBI:18420"/>
    </ligand>
</feature>
<feature type="binding site" evidence="8">
    <location>
        <position position="30"/>
    </location>
    <ligand>
        <name>Mg(2+)</name>
        <dbReference type="ChEBI" id="CHEBI:18420"/>
    </ligand>
</feature>
<proteinExistence type="inferred from homology"/>
<feature type="binding site" evidence="7">
    <location>
        <begin position="23"/>
        <end position="30"/>
    </location>
    <ligand>
        <name>GTP</name>
        <dbReference type="ChEBI" id="CHEBI:37565"/>
    </ligand>
</feature>
<reference evidence="10 11" key="1">
    <citation type="submission" date="2017-09" db="EMBL/GenBank/DDBJ databases">
        <title>Genome sequencing of Besnoitia besnoiti strain Bb-Ger1.</title>
        <authorList>
            <person name="Schares G."/>
            <person name="Venepally P."/>
            <person name="Lorenzi H.A."/>
        </authorList>
    </citation>
    <scope>NUCLEOTIDE SEQUENCE [LARGE SCALE GENOMIC DNA]</scope>
    <source>
        <strain evidence="10 11">Bb-Ger1</strain>
    </source>
</reference>
<evidence type="ECO:0000256" key="2">
    <source>
        <dbReference type="ARBA" id="ARBA00022707"/>
    </source>
</evidence>
<keyword evidence="8" id="KW-0460">Magnesium</keyword>
<dbReference type="SMART" id="SM00178">
    <property type="entry name" value="SAR"/>
    <property type="match status" value="1"/>
</dbReference>
<evidence type="ECO:0000256" key="7">
    <source>
        <dbReference type="PIRSR" id="PIRSR606689-1"/>
    </source>
</evidence>
<evidence type="ECO:0000256" key="5">
    <source>
        <dbReference type="ARBA" id="ARBA00023288"/>
    </source>
</evidence>
<organism evidence="10 11">
    <name type="scientific">Besnoitia besnoiti</name>
    <name type="common">Apicomplexan protozoan</name>
    <dbReference type="NCBI Taxonomy" id="94643"/>
    <lineage>
        <taxon>Eukaryota</taxon>
        <taxon>Sar</taxon>
        <taxon>Alveolata</taxon>
        <taxon>Apicomplexa</taxon>
        <taxon>Conoidasida</taxon>
        <taxon>Coccidia</taxon>
        <taxon>Eucoccidiorida</taxon>
        <taxon>Eimeriorina</taxon>
        <taxon>Sarcocystidae</taxon>
        <taxon>Besnoitia</taxon>
    </lineage>
</organism>
<dbReference type="PROSITE" id="PS51417">
    <property type="entry name" value="ARF"/>
    <property type="match status" value="1"/>
</dbReference>
<dbReference type="InterPro" id="IPR027417">
    <property type="entry name" value="P-loop_NTPase"/>
</dbReference>
<evidence type="ECO:0000256" key="4">
    <source>
        <dbReference type="ARBA" id="ARBA00023134"/>
    </source>
</evidence>
<dbReference type="GeneID" id="40309650"/>
<dbReference type="FunFam" id="3.40.50.300:FF:000393">
    <property type="entry name" value="ADP-ribosylation factor-like 2, arl2"/>
    <property type="match status" value="1"/>
</dbReference>
<feature type="binding site" evidence="7">
    <location>
        <begin position="125"/>
        <end position="128"/>
    </location>
    <ligand>
        <name>GTP</name>
        <dbReference type="ChEBI" id="CHEBI:37565"/>
    </ligand>
</feature>
<comment type="similarity">
    <text evidence="1 9">Belongs to the small GTPase superfamily. Arf family.</text>
</comment>
<dbReference type="InterPro" id="IPR045873">
    <property type="entry name" value="Arl2"/>
</dbReference>
<dbReference type="NCBIfam" id="TIGR00231">
    <property type="entry name" value="small_GTP"/>
    <property type="match status" value="1"/>
</dbReference>
<dbReference type="Proteomes" id="UP000224006">
    <property type="component" value="Chromosome III"/>
</dbReference>
<keyword evidence="8" id="KW-0479">Metal-binding</keyword>
<feature type="binding site" evidence="7">
    <location>
        <position position="69"/>
    </location>
    <ligand>
        <name>GTP</name>
        <dbReference type="ChEBI" id="CHEBI:37565"/>
    </ligand>
</feature>
<dbReference type="InterPro" id="IPR044612">
    <property type="entry name" value="ARL2/3"/>
</dbReference>
<dbReference type="GO" id="GO:0046872">
    <property type="term" value="F:metal ion binding"/>
    <property type="evidence" value="ECO:0007669"/>
    <property type="project" value="UniProtKB-KW"/>
</dbReference>
<dbReference type="SMART" id="SM00177">
    <property type="entry name" value="ARF"/>
    <property type="match status" value="1"/>
</dbReference>
<keyword evidence="3 7" id="KW-0547">Nucleotide-binding</keyword>
<comment type="caution">
    <text evidence="10">The sequence shown here is derived from an EMBL/GenBank/DDBJ whole genome shotgun (WGS) entry which is preliminary data.</text>
</comment>
<dbReference type="Pfam" id="PF00025">
    <property type="entry name" value="Arf"/>
    <property type="match status" value="1"/>
</dbReference>
<accession>A0A2A9MDE9</accession>
<dbReference type="PRINTS" id="PR00328">
    <property type="entry name" value="SAR1GTPBP"/>
</dbReference>
<dbReference type="OrthoDB" id="2011769at2759"/>
<protein>
    <recommendedName>
        <fullName evidence="6">ADP-ribosylation factor-like protein 2</fullName>
    </recommendedName>
</protein>
<dbReference type="PANTHER" id="PTHR45697">
    <property type="entry name" value="ADP-RIBOSYLATION FACTOR-LIKE PROTEIN 2-RELATED"/>
    <property type="match status" value="1"/>
</dbReference>
<dbReference type="Gene3D" id="3.40.50.300">
    <property type="entry name" value="P-loop containing nucleotide triphosphate hydrolases"/>
    <property type="match status" value="1"/>
</dbReference>
<evidence type="ECO:0000313" key="10">
    <source>
        <dbReference type="EMBL" id="PFH36528.1"/>
    </source>
</evidence>
<dbReference type="CDD" id="cd04154">
    <property type="entry name" value="Arl2"/>
    <property type="match status" value="1"/>
</dbReference>
<dbReference type="RefSeq" id="XP_029220537.1">
    <property type="nucleotide sequence ID" value="XM_029363171.1"/>
</dbReference>
<evidence type="ECO:0000256" key="1">
    <source>
        <dbReference type="ARBA" id="ARBA00010290"/>
    </source>
</evidence>
<dbReference type="AlphaFoldDB" id="A0A2A9MDE9"/>
<name>A0A2A9MDE9_BESBE</name>
<keyword evidence="4 7" id="KW-0342">GTP-binding</keyword>
<evidence type="ECO:0000256" key="6">
    <source>
        <dbReference type="ARBA" id="ARBA00026198"/>
    </source>
</evidence>
<dbReference type="InterPro" id="IPR006689">
    <property type="entry name" value="Small_GTPase_ARF/SAR"/>
</dbReference>
<dbReference type="SMART" id="SM00175">
    <property type="entry name" value="RAB"/>
    <property type="match status" value="1"/>
</dbReference>
<sequence>MVLLKVLRKTKQKEKELRLLMLGLDNAGKTTIVKRINGEDWNTISPTLGFSICTFAFNGYKLNVWDVGGQRTIRSFWRNYFEETDGVVWVVDSADRPRMEVCREELHKLMKEERLAGATLLVFANKQDVPSAMTAAEISEVLDLESMKESRHWKIFPCSAREGSGLLEGFSWLVDDISSRMFVRS</sequence>
<evidence type="ECO:0000313" key="11">
    <source>
        <dbReference type="Proteomes" id="UP000224006"/>
    </source>
</evidence>
<keyword evidence="2" id="KW-0519">Myristate</keyword>
<dbReference type="GO" id="GO:0005525">
    <property type="term" value="F:GTP binding"/>
    <property type="evidence" value="ECO:0007669"/>
    <property type="project" value="UniProtKB-KW"/>
</dbReference>
<keyword evidence="11" id="KW-1185">Reference proteome</keyword>
<dbReference type="STRING" id="94643.A0A2A9MDE9"/>
<dbReference type="InterPro" id="IPR005225">
    <property type="entry name" value="Small_GTP-bd"/>
</dbReference>
<evidence type="ECO:0000256" key="3">
    <source>
        <dbReference type="ARBA" id="ARBA00022741"/>
    </source>
</evidence>
<dbReference type="VEuPathDB" id="ToxoDB:BESB_047200"/>